<comment type="similarity">
    <text evidence="1">Belongs to the SEN15 family.</text>
</comment>
<dbReference type="Pfam" id="PF09631">
    <property type="entry name" value="Sen15"/>
    <property type="match status" value="1"/>
</dbReference>
<dbReference type="GO" id="GO:0005634">
    <property type="term" value="C:nucleus"/>
    <property type="evidence" value="ECO:0007669"/>
    <property type="project" value="UniProtKB-ARBA"/>
</dbReference>
<feature type="compositionally biased region" description="Basic and acidic residues" evidence="3">
    <location>
        <begin position="16"/>
        <end position="35"/>
    </location>
</feature>
<dbReference type="GO" id="GO:0006388">
    <property type="term" value="P:tRNA splicing, via endonucleolytic cleavage and ligation"/>
    <property type="evidence" value="ECO:0007669"/>
    <property type="project" value="InterPro"/>
</dbReference>
<sequence length="160" mass="17921">MDARQRRTQRSKRHLDRPTRREFEKATEGERPSGKWNDRTDAYAVYCSAVVRGHPKTNRIQWKSVAGGEATYMVLDGCEDADGNVEVLVPISTRCVQLTSRKLREICREAARAVAPKSASIMLAFVDGDGSVTYAAYFEGAVPPFLNQGKTRDAEEDKPR</sequence>
<evidence type="ECO:0000313" key="5">
    <source>
        <dbReference type="EMBL" id="CAE0609288.1"/>
    </source>
</evidence>
<protein>
    <recommendedName>
        <fullName evidence="4">tRNA-splicing endonuclease subunit Sen15 domain-containing protein</fullName>
    </recommendedName>
</protein>
<proteinExistence type="inferred from homology"/>
<name>A0A7S3UCZ6_9CHLO</name>
<dbReference type="Gene3D" id="3.40.1350.10">
    <property type="match status" value="1"/>
</dbReference>
<gene>
    <name evidence="5" type="ORF">PSAL00342_LOCUS3107</name>
</gene>
<feature type="domain" description="tRNA-splicing endonuclease subunit Sen15" evidence="4">
    <location>
        <begin position="61"/>
        <end position="144"/>
    </location>
</feature>
<feature type="compositionally biased region" description="Basic residues" evidence="3">
    <location>
        <begin position="1"/>
        <end position="15"/>
    </location>
</feature>
<dbReference type="GO" id="GO:0003676">
    <property type="term" value="F:nucleic acid binding"/>
    <property type="evidence" value="ECO:0007669"/>
    <property type="project" value="InterPro"/>
</dbReference>
<evidence type="ECO:0000256" key="3">
    <source>
        <dbReference type="SAM" id="MobiDB-lite"/>
    </source>
</evidence>
<dbReference type="InterPro" id="IPR036167">
    <property type="entry name" value="tRNA_intron_Endo_cat-like_sf"/>
</dbReference>
<organism evidence="5">
    <name type="scientific">Picocystis salinarum</name>
    <dbReference type="NCBI Taxonomy" id="88271"/>
    <lineage>
        <taxon>Eukaryota</taxon>
        <taxon>Viridiplantae</taxon>
        <taxon>Chlorophyta</taxon>
        <taxon>Picocystophyceae</taxon>
        <taxon>Picocystales</taxon>
        <taxon>Picocystaceae</taxon>
        <taxon>Picocystis</taxon>
    </lineage>
</organism>
<dbReference type="InterPro" id="IPR011856">
    <property type="entry name" value="tRNA_endonuc-like_dom_sf"/>
</dbReference>
<accession>A0A7S3UCZ6</accession>
<keyword evidence="2" id="KW-0819">tRNA processing</keyword>
<dbReference type="SUPFAM" id="SSF53032">
    <property type="entry name" value="tRNA-intron endonuclease catalytic domain-like"/>
    <property type="match status" value="1"/>
</dbReference>
<dbReference type="InterPro" id="IPR018593">
    <property type="entry name" value="tRNA-endonuc_su_Sen15"/>
</dbReference>
<evidence type="ECO:0000259" key="4">
    <source>
        <dbReference type="Pfam" id="PF09631"/>
    </source>
</evidence>
<evidence type="ECO:0000256" key="1">
    <source>
        <dbReference type="ARBA" id="ARBA00006091"/>
    </source>
</evidence>
<evidence type="ECO:0000256" key="2">
    <source>
        <dbReference type="ARBA" id="ARBA00022694"/>
    </source>
</evidence>
<reference evidence="5" key="1">
    <citation type="submission" date="2021-01" db="EMBL/GenBank/DDBJ databases">
        <authorList>
            <person name="Corre E."/>
            <person name="Pelletier E."/>
            <person name="Niang G."/>
            <person name="Scheremetjew M."/>
            <person name="Finn R."/>
            <person name="Kale V."/>
            <person name="Holt S."/>
            <person name="Cochrane G."/>
            <person name="Meng A."/>
            <person name="Brown T."/>
            <person name="Cohen L."/>
        </authorList>
    </citation>
    <scope>NUCLEOTIDE SEQUENCE</scope>
    <source>
        <strain evidence="5">CCMP1897</strain>
    </source>
</reference>
<dbReference type="AlphaFoldDB" id="A0A7S3UCZ6"/>
<feature type="region of interest" description="Disordered" evidence="3">
    <location>
        <begin position="1"/>
        <end position="35"/>
    </location>
</feature>
<dbReference type="EMBL" id="HBIS01003452">
    <property type="protein sequence ID" value="CAE0609288.1"/>
    <property type="molecule type" value="Transcribed_RNA"/>
</dbReference>